<feature type="transmembrane region" description="Helical" evidence="7">
    <location>
        <begin position="234"/>
        <end position="254"/>
    </location>
</feature>
<feature type="domain" description="ABC transmembrane type-1" evidence="8">
    <location>
        <begin position="162"/>
        <end position="359"/>
    </location>
</feature>
<keyword evidence="10" id="KW-1185">Reference proteome</keyword>
<dbReference type="SUPFAM" id="SSF161098">
    <property type="entry name" value="MetI-like"/>
    <property type="match status" value="1"/>
</dbReference>
<dbReference type="RefSeq" id="WP_263735761.1">
    <property type="nucleotide sequence ID" value="NZ_JAOWKY010000004.1"/>
</dbReference>
<feature type="transmembrane region" description="Helical" evidence="7">
    <location>
        <begin position="279"/>
        <end position="304"/>
    </location>
</feature>
<keyword evidence="6 7" id="KW-0472">Membrane</keyword>
<dbReference type="InterPro" id="IPR000515">
    <property type="entry name" value="MetI-like"/>
</dbReference>
<evidence type="ECO:0000259" key="8">
    <source>
        <dbReference type="PROSITE" id="PS50928"/>
    </source>
</evidence>
<keyword evidence="4 7" id="KW-0812">Transmembrane</keyword>
<dbReference type="Pfam" id="PF00528">
    <property type="entry name" value="BPD_transp_1"/>
    <property type="match status" value="1"/>
</dbReference>
<feature type="transmembrane region" description="Helical" evidence="7">
    <location>
        <begin position="338"/>
        <end position="359"/>
    </location>
</feature>
<evidence type="ECO:0000313" key="9">
    <source>
        <dbReference type="EMBL" id="MCV2870092.1"/>
    </source>
</evidence>
<protein>
    <submittedName>
        <fullName evidence="9">Carbohydrate ABC transporter permease</fullName>
    </submittedName>
</protein>
<keyword evidence="5 7" id="KW-1133">Transmembrane helix</keyword>
<evidence type="ECO:0000256" key="6">
    <source>
        <dbReference type="ARBA" id="ARBA00023136"/>
    </source>
</evidence>
<reference evidence="9 10" key="1">
    <citation type="submission" date="2022-10" db="EMBL/GenBank/DDBJ databases">
        <title>Defluviimonas sp. nov., isolated from ocean surface water.</title>
        <authorList>
            <person name="He W."/>
            <person name="Wang L."/>
            <person name="Zhang D.-F."/>
        </authorList>
    </citation>
    <scope>NUCLEOTIDE SEQUENCE [LARGE SCALE GENOMIC DNA]</scope>
    <source>
        <strain evidence="9 10">WL0002</strain>
    </source>
</reference>
<keyword evidence="2 7" id="KW-0813">Transport</keyword>
<sequence>MKPLRRFAVHLSALVFVVAWTLPSLGVLVTSLRDRDQVAVSGWWTALSSSSRMQVYRVPEDKGEPVDGRYIVTGSLPGNGEVLIAWGVSSLQPTYFAAGETANLTGGGTLRVEADGSFFLSGTESFARTHRQRIFYSVTAGPRLTMENYANVLFAAGVGRSFLNSAIVAVPATVIPALIAAFAAYALAWMRFPGRWLLRLIVVGLLVVPLQMSLIPLLAFYNSAGHAMGFDPKSYIGVWAAHTGFGMPLAIHLLQNRMAGVPREIVESARMDGAGDFHIFTRIVLPLTFPALVSFGIFQFMWVWNDLLVALVFLGPQDDTLVLTGRLINLMGTNGGDWAMLSASACVASAVPILVFLALQKRVESGLLGIALK</sequence>
<accession>A0ABT2ZG27</accession>
<organism evidence="9 10">
    <name type="scientific">Albidovulum marisflavi</name>
    <dbReference type="NCBI Taxonomy" id="2984159"/>
    <lineage>
        <taxon>Bacteria</taxon>
        <taxon>Pseudomonadati</taxon>
        <taxon>Pseudomonadota</taxon>
        <taxon>Alphaproteobacteria</taxon>
        <taxon>Rhodobacterales</taxon>
        <taxon>Paracoccaceae</taxon>
        <taxon>Albidovulum</taxon>
    </lineage>
</organism>
<evidence type="ECO:0000256" key="7">
    <source>
        <dbReference type="RuleBase" id="RU363032"/>
    </source>
</evidence>
<evidence type="ECO:0000256" key="5">
    <source>
        <dbReference type="ARBA" id="ARBA00022989"/>
    </source>
</evidence>
<evidence type="ECO:0000313" key="10">
    <source>
        <dbReference type="Proteomes" id="UP001652542"/>
    </source>
</evidence>
<dbReference type="InterPro" id="IPR035906">
    <property type="entry name" value="MetI-like_sf"/>
</dbReference>
<feature type="transmembrane region" description="Helical" evidence="7">
    <location>
        <begin position="166"/>
        <end position="188"/>
    </location>
</feature>
<dbReference type="CDD" id="cd06261">
    <property type="entry name" value="TM_PBP2"/>
    <property type="match status" value="1"/>
</dbReference>
<dbReference type="Proteomes" id="UP001652542">
    <property type="component" value="Unassembled WGS sequence"/>
</dbReference>
<comment type="similarity">
    <text evidence="7">Belongs to the binding-protein-dependent transport system permease family.</text>
</comment>
<keyword evidence="3" id="KW-1003">Cell membrane</keyword>
<evidence type="ECO:0000256" key="3">
    <source>
        <dbReference type="ARBA" id="ARBA00022475"/>
    </source>
</evidence>
<dbReference type="Gene3D" id="1.10.3720.10">
    <property type="entry name" value="MetI-like"/>
    <property type="match status" value="1"/>
</dbReference>
<proteinExistence type="inferred from homology"/>
<dbReference type="PROSITE" id="PS50928">
    <property type="entry name" value="ABC_TM1"/>
    <property type="match status" value="1"/>
</dbReference>
<comment type="subcellular location">
    <subcellularLocation>
        <location evidence="1 7">Cell membrane</location>
        <topology evidence="1 7">Multi-pass membrane protein</topology>
    </subcellularLocation>
</comment>
<evidence type="ECO:0000256" key="2">
    <source>
        <dbReference type="ARBA" id="ARBA00022448"/>
    </source>
</evidence>
<dbReference type="EMBL" id="JAOWKY010000004">
    <property type="protein sequence ID" value="MCV2870092.1"/>
    <property type="molecule type" value="Genomic_DNA"/>
</dbReference>
<dbReference type="PANTHER" id="PTHR43744">
    <property type="entry name" value="ABC TRANSPORTER PERMEASE PROTEIN MG189-RELATED-RELATED"/>
    <property type="match status" value="1"/>
</dbReference>
<gene>
    <name evidence="9" type="ORF">OEW28_15785</name>
</gene>
<evidence type="ECO:0000256" key="1">
    <source>
        <dbReference type="ARBA" id="ARBA00004651"/>
    </source>
</evidence>
<evidence type="ECO:0000256" key="4">
    <source>
        <dbReference type="ARBA" id="ARBA00022692"/>
    </source>
</evidence>
<dbReference type="PANTHER" id="PTHR43744:SF4">
    <property type="entry name" value="OSMOPROTECTIVE COMPOUNDS UPTAKE PERMEASE PROTEIN GGTD"/>
    <property type="match status" value="1"/>
</dbReference>
<feature type="transmembrane region" description="Helical" evidence="7">
    <location>
        <begin position="200"/>
        <end position="222"/>
    </location>
</feature>
<comment type="caution">
    <text evidence="9">The sequence shown here is derived from an EMBL/GenBank/DDBJ whole genome shotgun (WGS) entry which is preliminary data.</text>
</comment>
<name>A0ABT2ZG27_9RHOB</name>